<dbReference type="eggNOG" id="COG0863">
    <property type="taxonomic scope" value="Bacteria"/>
</dbReference>
<name>A0A1Y6HI15_9XANT</name>
<reference evidence="2 3" key="1">
    <citation type="submission" date="2017-05" db="EMBL/GenBank/DDBJ databases">
        <authorList>
            <person name="Song R."/>
            <person name="Chenine A.L."/>
            <person name="Ruprecht R.M."/>
        </authorList>
    </citation>
    <scope>NUCLEOTIDE SEQUENCE [LARGE SCALE GENOMIC DNA]</scope>
    <source>
        <strain evidence="2">PD5205</strain>
    </source>
</reference>
<proteinExistence type="predicted"/>
<organism evidence="2 3">
    <name type="scientific">Xanthomonas fragariae</name>
    <dbReference type="NCBI Taxonomy" id="48664"/>
    <lineage>
        <taxon>Bacteria</taxon>
        <taxon>Pseudomonadati</taxon>
        <taxon>Pseudomonadota</taxon>
        <taxon>Gammaproteobacteria</taxon>
        <taxon>Lysobacterales</taxon>
        <taxon>Lysobacteraceae</taxon>
        <taxon>Xanthomonas</taxon>
    </lineage>
</organism>
<gene>
    <name evidence="2" type="ORF">PD5205_00590</name>
</gene>
<accession>A0A1Y6HI15</accession>
<feature type="region of interest" description="Disordered" evidence="1">
    <location>
        <begin position="120"/>
        <end position="140"/>
    </location>
</feature>
<evidence type="ECO:0000256" key="1">
    <source>
        <dbReference type="SAM" id="MobiDB-lite"/>
    </source>
</evidence>
<evidence type="ECO:0000313" key="2">
    <source>
        <dbReference type="EMBL" id="SMR01910.1"/>
    </source>
</evidence>
<dbReference type="Proteomes" id="UP000195953">
    <property type="component" value="Chromosome 1"/>
</dbReference>
<evidence type="ECO:0000313" key="3">
    <source>
        <dbReference type="Proteomes" id="UP000195953"/>
    </source>
</evidence>
<protein>
    <submittedName>
        <fullName evidence="2">Uncharacterized protein</fullName>
    </submittedName>
</protein>
<dbReference type="AlphaFoldDB" id="A0A1Y6HI15"/>
<dbReference type="EMBL" id="LT853885">
    <property type="protein sequence ID" value="SMR01910.1"/>
    <property type="molecule type" value="Genomic_DNA"/>
</dbReference>
<sequence length="140" mass="15584">MRFRPDEPIADAGIFVHSALLSAARLPVRLVCIVQCGGVGMADAVAQSIDWARNCGVTQVIFRELSRLDDAYRSNGTWRYVEQHRIGVESWPADCMQQPRWSSRWMSSISAVVDADPGRRLGLGTARPPAHGRPVKRTRL</sequence>